<dbReference type="OrthoDB" id="8607327at2"/>
<comment type="subcellular location">
    <subcellularLocation>
        <location evidence="1">Cell outer membrane</location>
    </subcellularLocation>
</comment>
<keyword evidence="2" id="KW-0732">Signal</keyword>
<evidence type="ECO:0000256" key="1">
    <source>
        <dbReference type="ARBA" id="ARBA00004442"/>
    </source>
</evidence>
<comment type="caution">
    <text evidence="5">The sequence shown here is derived from an EMBL/GenBank/DDBJ whole genome shotgun (WGS) entry which is preliminary data.</text>
</comment>
<feature type="domain" description="HphA C-terminal" evidence="4">
    <location>
        <begin position="153"/>
        <end position="257"/>
    </location>
</feature>
<dbReference type="InterPro" id="IPR054535">
    <property type="entry name" value="HphA_N"/>
</dbReference>
<accession>A0A853F8P5</accession>
<evidence type="ECO:0000259" key="4">
    <source>
        <dbReference type="Pfam" id="PF22829"/>
    </source>
</evidence>
<dbReference type="Gene3D" id="2.40.160.90">
    <property type="match status" value="1"/>
</dbReference>
<gene>
    <name evidence="5" type="ORF">H0A68_00400</name>
</gene>
<evidence type="ECO:0000313" key="6">
    <source>
        <dbReference type="Proteomes" id="UP000580517"/>
    </source>
</evidence>
<dbReference type="AlphaFoldDB" id="A0A853F8P5"/>
<dbReference type="Pfam" id="PF22829">
    <property type="entry name" value="HphA_C"/>
    <property type="match status" value="1"/>
</dbReference>
<proteinExistence type="predicted"/>
<dbReference type="Pfam" id="PF22828">
    <property type="entry name" value="HphA_N"/>
    <property type="match status" value="1"/>
</dbReference>
<dbReference type="GO" id="GO:0009279">
    <property type="term" value="C:cell outer membrane"/>
    <property type="evidence" value="ECO:0007669"/>
    <property type="project" value="UniProtKB-SubCell"/>
</dbReference>
<dbReference type="InterPro" id="IPR011250">
    <property type="entry name" value="OMP/PagP_B-barrel"/>
</dbReference>
<name>A0A853F8P5_9BURK</name>
<reference evidence="5 6" key="1">
    <citation type="submission" date="2020-07" db="EMBL/GenBank/DDBJ databases">
        <title>Taxonomic revisions and descriptions of new bacterial species based on genomic comparisons in the high-G+C-content subgroup of the family Alcaligenaceae.</title>
        <authorList>
            <person name="Szabo A."/>
            <person name="Felfoldi T."/>
        </authorList>
    </citation>
    <scope>NUCLEOTIDE SEQUENCE [LARGE SCALE GENOMIC DNA]</scope>
    <source>
        <strain evidence="5 6">DSM 25264</strain>
    </source>
</reference>
<feature type="domain" description="HphA N-terminal heme-binding" evidence="3">
    <location>
        <begin position="21"/>
        <end position="125"/>
    </location>
</feature>
<dbReference type="InterPro" id="IPR054536">
    <property type="entry name" value="HphA_C"/>
</dbReference>
<organism evidence="5 6">
    <name type="scientific">Allopusillimonas soli</name>
    <dbReference type="NCBI Taxonomy" id="659016"/>
    <lineage>
        <taxon>Bacteria</taxon>
        <taxon>Pseudomonadati</taxon>
        <taxon>Pseudomonadota</taxon>
        <taxon>Betaproteobacteria</taxon>
        <taxon>Burkholderiales</taxon>
        <taxon>Alcaligenaceae</taxon>
        <taxon>Allopusillimonas</taxon>
    </lineage>
</organism>
<evidence type="ECO:0000313" key="5">
    <source>
        <dbReference type="EMBL" id="NYT35320.1"/>
    </source>
</evidence>
<dbReference type="InterPro" id="IPR054843">
    <property type="entry name" value="Slam_hemophilin_C"/>
</dbReference>
<evidence type="ECO:0008006" key="7">
    <source>
        <dbReference type="Google" id="ProtNLM"/>
    </source>
</evidence>
<evidence type="ECO:0000256" key="2">
    <source>
        <dbReference type="SAM" id="SignalP"/>
    </source>
</evidence>
<feature type="signal peptide" evidence="2">
    <location>
        <begin position="1"/>
        <end position="23"/>
    </location>
</feature>
<dbReference type="Proteomes" id="UP000580517">
    <property type="component" value="Unassembled WGS sequence"/>
</dbReference>
<evidence type="ECO:0000259" key="3">
    <source>
        <dbReference type="Pfam" id="PF22828"/>
    </source>
</evidence>
<protein>
    <recommendedName>
        <fullName evidence="7">Transferrin-binding protein B C-lobe/N-lobe beta barrel domain-containing protein</fullName>
    </recommendedName>
</protein>
<dbReference type="RefSeq" id="WP_129967205.1">
    <property type="nucleotide sequence ID" value="NZ_JACCEW010000001.1"/>
</dbReference>
<dbReference type="EMBL" id="JACCEW010000001">
    <property type="protein sequence ID" value="NYT35320.1"/>
    <property type="molecule type" value="Genomic_DNA"/>
</dbReference>
<dbReference type="SUPFAM" id="SSF56925">
    <property type="entry name" value="OMPA-like"/>
    <property type="match status" value="1"/>
</dbReference>
<sequence length="260" mass="26504">MHQVARKIVLGLAIAGTAGIAHAEVLSGQSFTDPGGIRVGSSTFPVRSKPGAGVDGQLRNAIAATSHFANARYKADTGVYHFSGRKLVEDGAPGSGVRDHSKLGVWSFAQAGNLDVWFGEWSAEVPTGATGSKTPGTHTVWYVGENNDVAATLPLAEPVRYTIRSINNYTGGALPVSTLTANFSTGVASASGDIGFREGAIRTVGKDVRLAASGVSVASSGGSGGNLDGRFFGTGAAGVAGIVKFADRNRDTAFGGIKAH</sequence>
<dbReference type="NCBIfam" id="NF041636">
    <property type="entry name" value="slam_lipo"/>
    <property type="match status" value="1"/>
</dbReference>
<keyword evidence="6" id="KW-1185">Reference proteome</keyword>
<feature type="chain" id="PRO_5032672386" description="Transferrin-binding protein B C-lobe/N-lobe beta barrel domain-containing protein" evidence="2">
    <location>
        <begin position="24"/>
        <end position="260"/>
    </location>
</feature>